<evidence type="ECO:0008006" key="4">
    <source>
        <dbReference type="Google" id="ProtNLM"/>
    </source>
</evidence>
<organism evidence="3">
    <name type="scientific">Tanacetum cinerariifolium</name>
    <name type="common">Dalmatian daisy</name>
    <name type="synonym">Chrysanthemum cinerariifolium</name>
    <dbReference type="NCBI Taxonomy" id="118510"/>
    <lineage>
        <taxon>Eukaryota</taxon>
        <taxon>Viridiplantae</taxon>
        <taxon>Streptophyta</taxon>
        <taxon>Embryophyta</taxon>
        <taxon>Tracheophyta</taxon>
        <taxon>Spermatophyta</taxon>
        <taxon>Magnoliopsida</taxon>
        <taxon>eudicotyledons</taxon>
        <taxon>Gunneridae</taxon>
        <taxon>Pentapetalae</taxon>
        <taxon>asterids</taxon>
        <taxon>campanulids</taxon>
        <taxon>Asterales</taxon>
        <taxon>Asteraceae</taxon>
        <taxon>Asteroideae</taxon>
        <taxon>Anthemideae</taxon>
        <taxon>Anthemidinae</taxon>
        <taxon>Tanacetum</taxon>
    </lineage>
</organism>
<comment type="caution">
    <text evidence="3">The sequence shown here is derived from an EMBL/GenBank/DDBJ whole genome shotgun (WGS) entry which is preliminary data.</text>
</comment>
<evidence type="ECO:0000256" key="1">
    <source>
        <dbReference type="SAM" id="Coils"/>
    </source>
</evidence>
<feature type="coiled-coil region" evidence="1">
    <location>
        <begin position="245"/>
        <end position="272"/>
    </location>
</feature>
<accession>A0A699HMV3</accession>
<feature type="compositionally biased region" description="Basic and acidic residues" evidence="2">
    <location>
        <begin position="575"/>
        <end position="597"/>
    </location>
</feature>
<proteinExistence type="predicted"/>
<name>A0A699HMV3_TANCI</name>
<protein>
    <recommendedName>
        <fullName evidence="4">Integrase, catalytic region, zinc finger, CCHC-type, peptidase aspartic, catalytic</fullName>
    </recommendedName>
</protein>
<feature type="region of interest" description="Disordered" evidence="2">
    <location>
        <begin position="563"/>
        <end position="604"/>
    </location>
</feature>
<evidence type="ECO:0000256" key="2">
    <source>
        <dbReference type="SAM" id="MobiDB-lite"/>
    </source>
</evidence>
<reference evidence="3" key="1">
    <citation type="journal article" date="2019" name="Sci. Rep.">
        <title>Draft genome of Tanacetum cinerariifolium, the natural source of mosquito coil.</title>
        <authorList>
            <person name="Yamashiro T."/>
            <person name="Shiraishi A."/>
            <person name="Satake H."/>
            <person name="Nakayama K."/>
        </authorList>
    </citation>
    <scope>NUCLEOTIDE SEQUENCE</scope>
</reference>
<gene>
    <name evidence="3" type="ORF">Tci_422493</name>
</gene>
<dbReference type="EMBL" id="BKCJ010184213">
    <property type="protein sequence ID" value="GEY50519.1"/>
    <property type="molecule type" value="Genomic_DNA"/>
</dbReference>
<dbReference type="AlphaFoldDB" id="A0A699HMV3"/>
<feature type="compositionally biased region" description="Polar residues" evidence="2">
    <location>
        <begin position="563"/>
        <end position="574"/>
    </location>
</feature>
<sequence length="661" mass="75604">MVLVLMAKEFKLNDTTPTNNNQTSLSNPCNRQIVQLGMNMGQDRKMLMVEYIGIANQNRNGNVVAARAEGNARIQLQSKEFDFMAAEGAYEEIEEVNMNCTLMKNLQQALTSEEQYIDLLKSSTEPHLVQHNDNNVMLAESSMDPSEGTVEQHPATVEETHAFFESLYNNLVMEVEKFNTINRKLKEANVDLTTELSRHKGSEKCFEFNKVNFDELENGYRKSVYQEQCLTKKINAIHLSSAKQITTLNEEIANLNNQVSKEKTTITYLQEERNKLMDDFKIHEDELLDKIIQSEKKIKEFDNILVKMGQSIQTIHMLSRKPDSVLLEKHDPPVMYDTEETLQLAQESRLKIKQLNKEIKSSSTAHQEVHKILKDEIAHIVNQVDARVINFEKQFLKEATKFDFKSLANEANESLGINKVLEYENERLLREVVVEKNDLIKPATSYSVLKSQESNIMKYDKVIAPRTFRINPLKNTRVDNFVPNKHVKASVRTKSIIVSQPYVITKKDVNSNTLNHTSPVCNNIKLAIQDDNSEVICATCKQCLITVNHDECVFKYVNGMNSSKKNQSANVSESKNQKKHQENVKKSKKLGFEERHASSMPSKPRTCLRWLPTGRIFDLYEKITASNNTKSESDTSVIETAEAEYMYVSTCCSLNLSRDGF</sequence>
<evidence type="ECO:0000313" key="3">
    <source>
        <dbReference type="EMBL" id="GEY50519.1"/>
    </source>
</evidence>
<keyword evidence="1" id="KW-0175">Coiled coil</keyword>